<dbReference type="GO" id="GO:0051537">
    <property type="term" value="F:2 iron, 2 sulfur cluster binding"/>
    <property type="evidence" value="ECO:0007669"/>
    <property type="project" value="UniProtKB-KW"/>
</dbReference>
<evidence type="ECO:0000256" key="6">
    <source>
        <dbReference type="ARBA" id="ARBA00034078"/>
    </source>
</evidence>
<dbReference type="NCBIfam" id="TIGR01958">
    <property type="entry name" value="nuoE_fam"/>
    <property type="match status" value="1"/>
</dbReference>
<reference evidence="9 10" key="1">
    <citation type="submission" date="2018-06" db="EMBL/GenBank/DDBJ databases">
        <title>Extensive metabolic versatility and redundancy in microbially diverse, dynamic hydrothermal sediments.</title>
        <authorList>
            <person name="Dombrowski N."/>
            <person name="Teske A."/>
            <person name="Baker B.J."/>
        </authorList>
    </citation>
    <scope>NUCLEOTIDE SEQUENCE [LARGE SCALE GENOMIC DNA]</scope>
    <source>
        <strain evidence="9">B35_G9</strain>
    </source>
</reference>
<evidence type="ECO:0000256" key="4">
    <source>
        <dbReference type="ARBA" id="ARBA00023004"/>
    </source>
</evidence>
<evidence type="ECO:0000256" key="7">
    <source>
        <dbReference type="PIRSR" id="PIRSR000216-1"/>
    </source>
</evidence>
<name>A0A660S4C7_UNCT6</name>
<keyword evidence="3 7" id="KW-0479">Metal-binding</keyword>
<evidence type="ECO:0000313" key="9">
    <source>
        <dbReference type="EMBL" id="RKX64407.1"/>
    </source>
</evidence>
<evidence type="ECO:0000259" key="8">
    <source>
        <dbReference type="PROSITE" id="PS50943"/>
    </source>
</evidence>
<dbReference type="InterPro" id="IPR001387">
    <property type="entry name" value="Cro/C1-type_HTH"/>
</dbReference>
<keyword evidence="4 7" id="KW-0408">Iron</keyword>
<evidence type="ECO:0000256" key="2">
    <source>
        <dbReference type="ARBA" id="ARBA00022714"/>
    </source>
</evidence>
<evidence type="ECO:0000256" key="5">
    <source>
        <dbReference type="ARBA" id="ARBA00023014"/>
    </source>
</evidence>
<keyword evidence="5 7" id="KW-0411">Iron-sulfur</keyword>
<dbReference type="PROSITE" id="PS01099">
    <property type="entry name" value="COMPLEX1_24K"/>
    <property type="match status" value="1"/>
</dbReference>
<dbReference type="CDD" id="cd03064">
    <property type="entry name" value="TRX_Fd_NuoE"/>
    <property type="match status" value="1"/>
</dbReference>
<comment type="caution">
    <text evidence="9">The sequence shown here is derived from an EMBL/GenBank/DDBJ whole genome shotgun (WGS) entry which is preliminary data.</text>
</comment>
<dbReference type="PANTHER" id="PTHR43342">
    <property type="entry name" value="NADH-QUINONE OXIDOREDUCTASE, E SUBUNIT"/>
    <property type="match status" value="1"/>
</dbReference>
<dbReference type="Gene3D" id="3.40.30.10">
    <property type="entry name" value="Glutaredoxin"/>
    <property type="match status" value="1"/>
</dbReference>
<protein>
    <submittedName>
        <fullName evidence="9">NADH-quinone oxidoreductase subunit E</fullName>
    </submittedName>
</protein>
<accession>A0A660S4C7</accession>
<sequence length="155" mass="17587">MNIGEVFNKYEPKKENLLLILHDIQGSNGTQSIDEETLKKVAEYLDMSLSQVYGVVSFYTMYSTKPRGKYIIRICQSPTCHLMGSKSLLEHLKETLKIDVNETTHDKMFTLETSSCLGVCSEAPAMMINDTVYGNLTEEKVNSILEKLRSNHEND</sequence>
<dbReference type="InterPro" id="IPR041921">
    <property type="entry name" value="NuoE_N"/>
</dbReference>
<dbReference type="Pfam" id="PF01257">
    <property type="entry name" value="2Fe-2S_thioredx"/>
    <property type="match status" value="1"/>
</dbReference>
<gene>
    <name evidence="9" type="ORF">DRP44_08340</name>
</gene>
<comment type="similarity">
    <text evidence="1">Belongs to the complex I 24 kDa subunit family.</text>
</comment>
<dbReference type="InterPro" id="IPR036249">
    <property type="entry name" value="Thioredoxin-like_sf"/>
</dbReference>
<dbReference type="EMBL" id="QNBC01000164">
    <property type="protein sequence ID" value="RKX64407.1"/>
    <property type="molecule type" value="Genomic_DNA"/>
</dbReference>
<dbReference type="GO" id="GO:0046872">
    <property type="term" value="F:metal ion binding"/>
    <property type="evidence" value="ECO:0007669"/>
    <property type="project" value="UniProtKB-KW"/>
</dbReference>
<dbReference type="PROSITE" id="PS50943">
    <property type="entry name" value="HTH_CROC1"/>
    <property type="match status" value="1"/>
</dbReference>
<dbReference type="InterPro" id="IPR042128">
    <property type="entry name" value="NuoE_dom"/>
</dbReference>
<dbReference type="GO" id="GO:0016491">
    <property type="term" value="F:oxidoreductase activity"/>
    <property type="evidence" value="ECO:0007669"/>
    <property type="project" value="InterPro"/>
</dbReference>
<dbReference type="SUPFAM" id="SSF52833">
    <property type="entry name" value="Thioredoxin-like"/>
    <property type="match status" value="1"/>
</dbReference>
<proteinExistence type="inferred from homology"/>
<evidence type="ECO:0000256" key="1">
    <source>
        <dbReference type="ARBA" id="ARBA00010643"/>
    </source>
</evidence>
<dbReference type="Proteomes" id="UP000282321">
    <property type="component" value="Unassembled WGS sequence"/>
</dbReference>
<comment type="cofactor">
    <cofactor evidence="7">
        <name>[2Fe-2S] cluster</name>
        <dbReference type="ChEBI" id="CHEBI:190135"/>
    </cofactor>
    <text evidence="7">Binds 1 [2Fe-2S] cluster.</text>
</comment>
<feature type="domain" description="HTH cro/C1-type" evidence="8">
    <location>
        <begin position="28"/>
        <end position="52"/>
    </location>
</feature>
<dbReference type="FunFam" id="3.40.30.10:FF:000015">
    <property type="entry name" value="NADH-quinone oxidoreductase subunit E"/>
    <property type="match status" value="1"/>
</dbReference>
<dbReference type="AlphaFoldDB" id="A0A660S4C7"/>
<comment type="cofactor">
    <cofactor evidence="6">
        <name>[2Fe-2S] cluster</name>
        <dbReference type="ChEBI" id="CHEBI:190135"/>
    </cofactor>
</comment>
<evidence type="ECO:0000256" key="3">
    <source>
        <dbReference type="ARBA" id="ARBA00022723"/>
    </source>
</evidence>
<organism evidence="9 10">
    <name type="scientific">candidate division TA06 bacterium</name>
    <dbReference type="NCBI Taxonomy" id="2250710"/>
    <lineage>
        <taxon>Bacteria</taxon>
        <taxon>Bacteria division TA06</taxon>
    </lineage>
</organism>
<dbReference type="PIRSF" id="PIRSF000216">
    <property type="entry name" value="NADH_DH_24kDa"/>
    <property type="match status" value="1"/>
</dbReference>
<evidence type="ECO:0000313" key="10">
    <source>
        <dbReference type="Proteomes" id="UP000282321"/>
    </source>
</evidence>
<dbReference type="InterPro" id="IPR002023">
    <property type="entry name" value="NuoE-like"/>
</dbReference>
<feature type="binding site" evidence="7">
    <location>
        <position position="120"/>
    </location>
    <ligand>
        <name>[2Fe-2S] cluster</name>
        <dbReference type="ChEBI" id="CHEBI:190135"/>
    </ligand>
</feature>
<keyword evidence="2 7" id="KW-0001">2Fe-2S</keyword>
<feature type="binding site" evidence="7">
    <location>
        <position position="116"/>
    </location>
    <ligand>
        <name>[2Fe-2S] cluster</name>
        <dbReference type="ChEBI" id="CHEBI:190135"/>
    </ligand>
</feature>
<feature type="binding site" evidence="7">
    <location>
        <position position="80"/>
    </location>
    <ligand>
        <name>[2Fe-2S] cluster</name>
        <dbReference type="ChEBI" id="CHEBI:190135"/>
    </ligand>
</feature>
<dbReference type="InterPro" id="IPR028431">
    <property type="entry name" value="NADP_DH_HndA-like"/>
</dbReference>
<dbReference type="PANTHER" id="PTHR43342:SF1">
    <property type="entry name" value="BIFURCATING [FEFE] HYDROGENASE GAMMA SUBUNIT"/>
    <property type="match status" value="1"/>
</dbReference>
<feature type="binding site" evidence="7">
    <location>
        <position position="75"/>
    </location>
    <ligand>
        <name>[2Fe-2S] cluster</name>
        <dbReference type="ChEBI" id="CHEBI:190135"/>
    </ligand>
</feature>
<dbReference type="Gene3D" id="1.10.10.1590">
    <property type="entry name" value="NADH-quinone oxidoreductase subunit E"/>
    <property type="match status" value="1"/>
</dbReference>